<dbReference type="Proteomes" id="UP001444625">
    <property type="component" value="Unassembled WGS sequence"/>
</dbReference>
<dbReference type="InterPro" id="IPR004488">
    <property type="entry name" value="Mg/Co-transport_prot_CorA"/>
</dbReference>
<evidence type="ECO:0000256" key="7">
    <source>
        <dbReference type="ARBA" id="ARBA00023136"/>
    </source>
</evidence>
<dbReference type="SUPFAM" id="SSF143865">
    <property type="entry name" value="CorA soluble domain-like"/>
    <property type="match status" value="1"/>
</dbReference>
<comment type="caution">
    <text evidence="9">The sequence shown here is derived from an EMBL/GenBank/DDBJ whole genome shotgun (WGS) entry which is preliminary data.</text>
</comment>
<comment type="similarity">
    <text evidence="2 8">Belongs to the CorA metal ion transporter (MIT) (TC 1.A.35) family.</text>
</comment>
<keyword evidence="6 8" id="KW-1133">Transmembrane helix</keyword>
<evidence type="ECO:0000256" key="5">
    <source>
        <dbReference type="ARBA" id="ARBA00022692"/>
    </source>
</evidence>
<evidence type="ECO:0000256" key="4">
    <source>
        <dbReference type="ARBA" id="ARBA00022475"/>
    </source>
</evidence>
<keyword evidence="10" id="KW-1185">Reference proteome</keyword>
<evidence type="ECO:0000313" key="10">
    <source>
        <dbReference type="Proteomes" id="UP001444625"/>
    </source>
</evidence>
<keyword evidence="7 8" id="KW-0472">Membrane</keyword>
<dbReference type="PANTHER" id="PTHR46494:SF1">
    <property type="entry name" value="CORA FAMILY METAL ION TRANSPORTER (EUROFUNG)"/>
    <property type="match status" value="1"/>
</dbReference>
<keyword evidence="5 8" id="KW-0812">Transmembrane</keyword>
<evidence type="ECO:0000313" key="9">
    <source>
        <dbReference type="EMBL" id="MEN2768556.1"/>
    </source>
</evidence>
<proteinExistence type="inferred from homology"/>
<keyword evidence="3 8" id="KW-0813">Transport</keyword>
<keyword evidence="8" id="KW-0406">Ion transport</keyword>
<evidence type="ECO:0000256" key="6">
    <source>
        <dbReference type="ARBA" id="ARBA00022989"/>
    </source>
</evidence>
<evidence type="ECO:0000256" key="8">
    <source>
        <dbReference type="RuleBase" id="RU362010"/>
    </source>
</evidence>
<dbReference type="SUPFAM" id="SSF144083">
    <property type="entry name" value="Magnesium transport protein CorA, transmembrane region"/>
    <property type="match status" value="1"/>
</dbReference>
<reference evidence="9 10" key="1">
    <citation type="submission" date="2024-05" db="EMBL/GenBank/DDBJ databases">
        <authorList>
            <person name="Haq I."/>
            <person name="Ullah Z."/>
            <person name="Ahmad R."/>
            <person name="Li M."/>
            <person name="Tong Y."/>
        </authorList>
    </citation>
    <scope>NUCLEOTIDE SEQUENCE [LARGE SCALE GENOMIC DNA]</scope>
    <source>
        <strain evidence="9 10">16A2E</strain>
    </source>
</reference>
<keyword evidence="4 8" id="KW-1003">Cell membrane</keyword>
<gene>
    <name evidence="8 9" type="primary">corA</name>
    <name evidence="9" type="ORF">ABC228_15345</name>
</gene>
<dbReference type="InterPro" id="IPR002523">
    <property type="entry name" value="MgTranspt_CorA/ZnTranspt_ZntB"/>
</dbReference>
<keyword evidence="8" id="KW-0460">Magnesium</keyword>
<feature type="transmembrane region" description="Helical" evidence="8">
    <location>
        <begin position="289"/>
        <end position="309"/>
    </location>
</feature>
<dbReference type="InterPro" id="IPR045861">
    <property type="entry name" value="CorA_cytoplasmic_dom"/>
</dbReference>
<dbReference type="PANTHER" id="PTHR46494">
    <property type="entry name" value="CORA FAMILY METAL ION TRANSPORTER (EUROFUNG)"/>
    <property type="match status" value="1"/>
</dbReference>
<dbReference type="InterPro" id="IPR045863">
    <property type="entry name" value="CorA_TM1_TM2"/>
</dbReference>
<comment type="subcellular location">
    <subcellularLocation>
        <location evidence="1">Cell membrane</location>
        <topology evidence="1">Multi-pass membrane protein</topology>
    </subcellularLocation>
    <subcellularLocation>
        <location evidence="8">Membrane</location>
        <topology evidence="8">Multi-pass membrane protein</topology>
    </subcellularLocation>
</comment>
<dbReference type="CDD" id="cd12831">
    <property type="entry name" value="TmCorA-like_u2"/>
    <property type="match status" value="1"/>
</dbReference>
<dbReference type="EMBL" id="JBDIML010000006">
    <property type="protein sequence ID" value="MEN2768556.1"/>
    <property type="molecule type" value="Genomic_DNA"/>
</dbReference>
<evidence type="ECO:0000256" key="1">
    <source>
        <dbReference type="ARBA" id="ARBA00004651"/>
    </source>
</evidence>
<dbReference type="NCBIfam" id="TIGR00383">
    <property type="entry name" value="corA"/>
    <property type="match status" value="1"/>
</dbReference>
<name>A0ABU9XLF0_9BACI</name>
<evidence type="ECO:0000256" key="2">
    <source>
        <dbReference type="ARBA" id="ARBA00009765"/>
    </source>
</evidence>
<dbReference type="Gene3D" id="3.30.460.20">
    <property type="entry name" value="CorA soluble domain-like"/>
    <property type="match status" value="1"/>
</dbReference>
<dbReference type="RefSeq" id="WP_345826046.1">
    <property type="nucleotide sequence ID" value="NZ_JBDIML010000006.1"/>
</dbReference>
<organism evidence="9 10">
    <name type="scientific">Ornithinibacillus xuwenensis</name>
    <dbReference type="NCBI Taxonomy" id="3144668"/>
    <lineage>
        <taxon>Bacteria</taxon>
        <taxon>Bacillati</taxon>
        <taxon>Bacillota</taxon>
        <taxon>Bacilli</taxon>
        <taxon>Bacillales</taxon>
        <taxon>Bacillaceae</taxon>
        <taxon>Ornithinibacillus</taxon>
    </lineage>
</organism>
<dbReference type="Pfam" id="PF01544">
    <property type="entry name" value="CorA"/>
    <property type="match status" value="1"/>
</dbReference>
<protein>
    <recommendedName>
        <fullName evidence="8">Magnesium transport protein CorA</fullName>
    </recommendedName>
</protein>
<feature type="transmembrane region" description="Helical" evidence="8">
    <location>
        <begin position="254"/>
        <end position="277"/>
    </location>
</feature>
<evidence type="ECO:0000256" key="3">
    <source>
        <dbReference type="ARBA" id="ARBA00022448"/>
    </source>
</evidence>
<dbReference type="Gene3D" id="1.20.58.340">
    <property type="entry name" value="Magnesium transport protein CorA, transmembrane region"/>
    <property type="match status" value="2"/>
</dbReference>
<comment type="function">
    <text evidence="8">Mediates influx of magnesium ions.</text>
</comment>
<sequence>MIQVIAITEHKKRITNLSIDDVNFDQYLWWWIDFNNPTEEEINKLDTVLHFHQLAIEDCIHGQQRPKMDYYDDYALVVTHTLGPKDFDQFEINFFIGENYIVTFHKHNLNEVNQVWNTFIKLEKLDDWDEYRIFYEIFDKVVDNFFPIIYELEDKINEVEQNPRQVSMNILLDTLFELRHQLLKLRHAIHPIRDLLYRILNSHHLDGIEERKEYFTDIYDHLLKLAEMVNSNRDIANDIRDNFISLNSYQQNKVIQILTVITSIFAPLTFIAGIYGMNFANMPELNWHYGYFLIIAVMVFISTLMILWFKKKGWFR</sequence>
<accession>A0ABU9XLF0</accession>